<dbReference type="EMBL" id="LR798383">
    <property type="protein sequence ID" value="CAB5228164.1"/>
    <property type="molecule type" value="Genomic_DNA"/>
</dbReference>
<gene>
    <name evidence="1" type="ORF">UFOVP1437_6</name>
    <name evidence="2" type="ORF">UFOVP1531_58</name>
</gene>
<dbReference type="EMBL" id="LR797382">
    <property type="protein sequence ID" value="CAB4212255.1"/>
    <property type="molecule type" value="Genomic_DNA"/>
</dbReference>
<reference evidence="1" key="1">
    <citation type="submission" date="2020-05" db="EMBL/GenBank/DDBJ databases">
        <authorList>
            <person name="Chiriac C."/>
            <person name="Salcher M."/>
            <person name="Ghai R."/>
            <person name="Kavagutti S V."/>
        </authorList>
    </citation>
    <scope>NUCLEOTIDE SEQUENCE</scope>
</reference>
<name>A0A6J5SE23_9CAUD</name>
<accession>A0A6J5SE23</accession>
<evidence type="ECO:0000313" key="1">
    <source>
        <dbReference type="EMBL" id="CAB4212255.1"/>
    </source>
</evidence>
<proteinExistence type="predicted"/>
<protein>
    <submittedName>
        <fullName evidence="1">Uncharacterized protein</fullName>
    </submittedName>
</protein>
<sequence length="38" mass="4193">MELVIVFVLGVVVGVFKDVLIAKVKELVVKVKDKVLPE</sequence>
<evidence type="ECO:0000313" key="2">
    <source>
        <dbReference type="EMBL" id="CAB5228164.1"/>
    </source>
</evidence>
<organism evidence="1">
    <name type="scientific">uncultured Caudovirales phage</name>
    <dbReference type="NCBI Taxonomy" id="2100421"/>
    <lineage>
        <taxon>Viruses</taxon>
        <taxon>Duplodnaviria</taxon>
        <taxon>Heunggongvirae</taxon>
        <taxon>Uroviricota</taxon>
        <taxon>Caudoviricetes</taxon>
        <taxon>Peduoviridae</taxon>
        <taxon>Maltschvirus</taxon>
        <taxon>Maltschvirus maltsch</taxon>
    </lineage>
</organism>